<evidence type="ECO:0000313" key="4">
    <source>
        <dbReference type="EMBL" id="AJA72377.1"/>
    </source>
</evidence>
<dbReference type="InterPro" id="IPR001841">
    <property type="entry name" value="Znf_RING"/>
</dbReference>
<evidence type="ECO:0000313" key="6">
    <source>
        <dbReference type="Proteomes" id="UP000163658"/>
    </source>
</evidence>
<dbReference type="PROSITE" id="PS50089">
    <property type="entry name" value="ZF_RING_2"/>
    <property type="match status" value="1"/>
</dbReference>
<dbReference type="EMBL" id="KJ452170">
    <property type="protein sequence ID" value="AJA72348.1"/>
    <property type="molecule type" value="Genomic_DNA"/>
</dbReference>
<dbReference type="GO" id="GO:0008270">
    <property type="term" value="F:zinc ion binding"/>
    <property type="evidence" value="ECO:0007669"/>
    <property type="project" value="UniProtKB-KW"/>
</dbReference>
<evidence type="ECO:0000259" key="2">
    <source>
        <dbReference type="PROSITE" id="PS50089"/>
    </source>
</evidence>
<dbReference type="Proteomes" id="UP000163658">
    <property type="component" value="Genome"/>
</dbReference>
<dbReference type="PANTHER" id="PTHR24103">
    <property type="entry name" value="E3 UBIQUITIN-PROTEIN LIGASE TRIM"/>
    <property type="match status" value="1"/>
</dbReference>
<evidence type="ECO:0000313" key="3">
    <source>
        <dbReference type="EMBL" id="AJA72348.1"/>
    </source>
</evidence>
<accession>A0A0D3MVW4</accession>
<dbReference type="Gene3D" id="3.30.40.10">
    <property type="entry name" value="Zinc/RING finger domain, C3HC4 (zinc finger)"/>
    <property type="match status" value="1"/>
</dbReference>
<sequence>MAARSVSLAEQVTEKLLCPVCLDLFRVPITLMCGHTCCKHCLNGIVKSDNARCPVCRGSMLLLPMMEKNIVLDQLVRLVRDVNPATVIAMNNVILHCTLASTHVPESYFCPPCEREYVFHSHVVSMSCFTPKLLVSAESVFNKDFLEILFGERAVLAQTVRIHEKKIYFNSSEVIGNTICNAVVGIAMDTVPHVLTEKWKLLYFCSCEKCDGEVCMLRRNAVLHKWHCDMQSYLEPKPTTPAIAQIPELWLLNNRHYQREYPSPVFYMHRLLQYSEPLRISICMGCEKVSINVCCYDFARYRTEIMALRVCLNYLYLWPLTIAFVLNPELADRVNARSEHNRLLRV</sequence>
<organism evidence="4 5">
    <name type="scientific">Duck adenovirus 1</name>
    <name type="common">DAdV-1</name>
    <dbReference type="NCBI Taxonomy" id="130329"/>
    <lineage>
        <taxon>Viruses</taxon>
        <taxon>Varidnaviria</taxon>
        <taxon>Bamfordvirae</taxon>
        <taxon>Preplasmiviricota</taxon>
        <taxon>Polisuviricotina</taxon>
        <taxon>Pharingeaviricetes</taxon>
        <taxon>Rowavirales</taxon>
        <taxon>Adenoviridae</taxon>
        <taxon>Barthadenovirus</taxon>
        <taxon>Barthadenovirus galloanserae</taxon>
        <taxon>Duck atadenovirus A</taxon>
    </lineage>
</organism>
<reference evidence="5 6" key="1">
    <citation type="submission" date="2014-02" db="EMBL/GenBank/DDBJ databases">
        <title>Complete genome sequence of the first South Korean egg drop syndrome virus.</title>
        <authorList>
            <person name="Cha S.-Y."/>
            <person name="Shin J.-H."/>
            <person name="Jang H.-K."/>
        </authorList>
    </citation>
    <scope>NUCLEOTIDE SEQUENCE [LARGE SCALE GENOMIC DNA]</scope>
    <source>
        <strain evidence="3">D11-JW-012</strain>
        <strain evidence="4">D11-JW-017</strain>
    </source>
</reference>
<dbReference type="Proteomes" id="UP000162111">
    <property type="component" value="Segment"/>
</dbReference>
<protein>
    <recommendedName>
        <fullName evidence="2">RING-type domain-containing protein</fullName>
    </recommendedName>
</protein>
<keyword evidence="1" id="KW-0863">Zinc-finger</keyword>
<dbReference type="EMBL" id="KJ452171">
    <property type="protein sequence ID" value="AJA72377.1"/>
    <property type="molecule type" value="Genomic_DNA"/>
</dbReference>
<keyword evidence="1" id="KW-0479">Metal-binding</keyword>
<proteinExistence type="predicted"/>
<dbReference type="Pfam" id="PF15227">
    <property type="entry name" value="zf-C3HC4_4"/>
    <property type="match status" value="1"/>
</dbReference>
<feature type="domain" description="RING-type" evidence="2">
    <location>
        <begin position="18"/>
        <end position="57"/>
    </location>
</feature>
<evidence type="ECO:0000256" key="1">
    <source>
        <dbReference type="PROSITE-ProRule" id="PRU00175"/>
    </source>
</evidence>
<dbReference type="SUPFAM" id="SSF57850">
    <property type="entry name" value="RING/U-box"/>
    <property type="match status" value="1"/>
</dbReference>
<name>A0A0D3MVW4_DADV1</name>
<keyword evidence="1" id="KW-0862">Zinc</keyword>
<evidence type="ECO:0000313" key="5">
    <source>
        <dbReference type="Proteomes" id="UP000162111"/>
    </source>
</evidence>
<dbReference type="SMART" id="SM00184">
    <property type="entry name" value="RING"/>
    <property type="match status" value="1"/>
</dbReference>
<dbReference type="InterPro" id="IPR013083">
    <property type="entry name" value="Znf_RING/FYVE/PHD"/>
</dbReference>
<dbReference type="InterPro" id="IPR050143">
    <property type="entry name" value="TRIM/RBCC"/>
</dbReference>